<dbReference type="PROSITE" id="PS51257">
    <property type="entry name" value="PROKAR_LIPOPROTEIN"/>
    <property type="match status" value="1"/>
</dbReference>
<evidence type="ECO:0000313" key="2">
    <source>
        <dbReference type="EMBL" id="HJA84892.1"/>
    </source>
</evidence>
<dbReference type="SUPFAM" id="SSF55486">
    <property type="entry name" value="Metalloproteases ('zincins'), catalytic domain"/>
    <property type="match status" value="1"/>
</dbReference>
<comment type="caution">
    <text evidence="2">The sequence shown here is derived from an EMBL/GenBank/DDBJ whole genome shotgun (WGS) entry which is preliminary data.</text>
</comment>
<accession>A0A9D2HW73</accession>
<keyword evidence="1" id="KW-0732">Signal</keyword>
<evidence type="ECO:0008006" key="4">
    <source>
        <dbReference type="Google" id="ProtNLM"/>
    </source>
</evidence>
<feature type="chain" id="PRO_5039170663" description="Peptidase M12B domain-containing protein" evidence="1">
    <location>
        <begin position="24"/>
        <end position="620"/>
    </location>
</feature>
<reference evidence="2" key="1">
    <citation type="journal article" date="2021" name="PeerJ">
        <title>Extensive microbial diversity within the chicken gut microbiome revealed by metagenomics and culture.</title>
        <authorList>
            <person name="Gilroy R."/>
            <person name="Ravi A."/>
            <person name="Getino M."/>
            <person name="Pursley I."/>
            <person name="Horton D.L."/>
            <person name="Alikhan N.F."/>
            <person name="Baker D."/>
            <person name="Gharbi K."/>
            <person name="Hall N."/>
            <person name="Watson M."/>
            <person name="Adriaenssens E.M."/>
            <person name="Foster-Nyarko E."/>
            <person name="Jarju S."/>
            <person name="Secka A."/>
            <person name="Antonio M."/>
            <person name="Oren A."/>
            <person name="Chaudhuri R.R."/>
            <person name="La Ragione R."/>
            <person name="Hildebrand F."/>
            <person name="Pallen M.J."/>
        </authorList>
    </citation>
    <scope>NUCLEOTIDE SEQUENCE</scope>
    <source>
        <strain evidence="2">ChiHjej12B11-9795</strain>
    </source>
</reference>
<proteinExistence type="predicted"/>
<evidence type="ECO:0000313" key="3">
    <source>
        <dbReference type="Proteomes" id="UP000823862"/>
    </source>
</evidence>
<name>A0A9D2HW73_9BACE</name>
<organism evidence="2 3">
    <name type="scientific">Candidatus Bacteroides avicola</name>
    <dbReference type="NCBI Taxonomy" id="2838468"/>
    <lineage>
        <taxon>Bacteria</taxon>
        <taxon>Pseudomonadati</taxon>
        <taxon>Bacteroidota</taxon>
        <taxon>Bacteroidia</taxon>
        <taxon>Bacteroidales</taxon>
        <taxon>Bacteroidaceae</taxon>
        <taxon>Bacteroides</taxon>
    </lineage>
</organism>
<feature type="signal peptide" evidence="1">
    <location>
        <begin position="1"/>
        <end position="23"/>
    </location>
</feature>
<evidence type="ECO:0000256" key="1">
    <source>
        <dbReference type="SAM" id="SignalP"/>
    </source>
</evidence>
<protein>
    <recommendedName>
        <fullName evidence="4">Peptidase M12B domain-containing protein</fullName>
    </recommendedName>
</protein>
<dbReference type="EMBL" id="DWZI01000006">
    <property type="protein sequence ID" value="HJA84892.1"/>
    <property type="molecule type" value="Genomic_DNA"/>
</dbReference>
<reference evidence="2" key="2">
    <citation type="submission" date="2021-04" db="EMBL/GenBank/DDBJ databases">
        <authorList>
            <person name="Gilroy R."/>
        </authorList>
    </citation>
    <scope>NUCLEOTIDE SEQUENCE</scope>
    <source>
        <strain evidence="2">ChiHjej12B11-9795</strain>
    </source>
</reference>
<dbReference type="AlphaFoldDB" id="A0A9D2HW73"/>
<dbReference type="Proteomes" id="UP000823862">
    <property type="component" value="Unassembled WGS sequence"/>
</dbReference>
<sequence length="620" mass="69568">MKKSFLIVFLCGLILTACQQEWADPSEMEESRIVFRLHDADYEGETLNRQASVKNTGKMYDRVEFYVVDEAGSVVSNLKGFYDASSSAIQVEGLQEGEYTLLVLGIKGDERQDEVSIRKLQSLSDLWLIFPEHLSRPLQADYFYSNTPFSVHRELGADGWETVVSAPSQVRQKRVAGRVDFSFAFRNPYVRTAVVHKSVDWSEASFFTALSGDGGLSGEARLKLSPLSLDSDTSFCLLPVSDGVPLQGEVTVLTRDYRGNEVERTFDFEMEPVVGNHIHQVHTPVVHPDDESGLMFVTTQAYDEGQHAQILHDAEPKAVYTDAGQRSFNTSRPLQVEAVADGRLHVRFYSPRALKGVLIRARFPSVSDEYLDLAYFDSIPAFADFYAPIPLFSTGGMYRTVSGKWLNLPCQEADLASEATFEVSSADVYWEKLQAIRHGWNISFNLYGGDPDKPDGGPAGNWMGIRPVHCREVVAFFLNFTYMIDMPQHEEILRANEDRLYGNGGVTDKVTAETVLRQMRQARSIRVGLVYTGNGVLGLGGGDVFGAYQGAWLNHYADAYACEIMFHELGHVMGYSHDSSFTYGPWAQELMNRFYVDHLQEMPIDSSDYLNSKKNPCLYL</sequence>
<gene>
    <name evidence="2" type="ORF">H9950_01595</name>
</gene>